<reference evidence="2" key="2">
    <citation type="submission" date="2015-07" db="EMBL/GenBank/DDBJ databases">
        <authorList>
            <person name="Noorani M."/>
        </authorList>
    </citation>
    <scope>NUCLEOTIDE SEQUENCE</scope>
    <source>
        <strain evidence="2">Yugu1</strain>
    </source>
</reference>
<feature type="compositionally biased region" description="Basic and acidic residues" evidence="1">
    <location>
        <begin position="34"/>
        <end position="55"/>
    </location>
</feature>
<name>A0A368RVZ6_SETIT</name>
<dbReference type="EMBL" id="CM003534">
    <property type="protein sequence ID" value="RCV34305.1"/>
    <property type="molecule type" value="Genomic_DNA"/>
</dbReference>
<feature type="compositionally biased region" description="Basic residues" evidence="1">
    <location>
        <begin position="1"/>
        <end position="21"/>
    </location>
</feature>
<reference evidence="2" key="1">
    <citation type="journal article" date="2012" name="Nat. Biotechnol.">
        <title>Reference genome sequence of the model plant Setaria.</title>
        <authorList>
            <person name="Bennetzen J.L."/>
            <person name="Schmutz J."/>
            <person name="Wang H."/>
            <person name="Percifield R."/>
            <person name="Hawkins J."/>
            <person name="Pontaroli A.C."/>
            <person name="Estep M."/>
            <person name="Feng L."/>
            <person name="Vaughn J.N."/>
            <person name="Grimwood J."/>
            <person name="Jenkins J."/>
            <person name="Barry K."/>
            <person name="Lindquist E."/>
            <person name="Hellsten U."/>
            <person name="Deshpande S."/>
            <person name="Wang X."/>
            <person name="Wu X."/>
            <person name="Mitros T."/>
            <person name="Triplett J."/>
            <person name="Yang X."/>
            <person name="Ye C.Y."/>
            <person name="Mauro-Herrera M."/>
            <person name="Wang L."/>
            <person name="Li P."/>
            <person name="Sharma M."/>
            <person name="Sharma R."/>
            <person name="Ronald P.C."/>
            <person name="Panaud O."/>
            <person name="Kellogg E.A."/>
            <person name="Brutnell T.P."/>
            <person name="Doust A.N."/>
            <person name="Tuskan G.A."/>
            <person name="Rokhsar D."/>
            <person name="Devos K.M."/>
        </authorList>
    </citation>
    <scope>NUCLEOTIDE SEQUENCE [LARGE SCALE GENOMIC DNA]</scope>
    <source>
        <strain evidence="2">Yugu1</strain>
    </source>
</reference>
<dbReference type="AlphaFoldDB" id="A0A368RVZ6"/>
<protein>
    <submittedName>
        <fullName evidence="2">Uncharacterized protein</fullName>
    </submittedName>
</protein>
<feature type="region of interest" description="Disordered" evidence="1">
    <location>
        <begin position="1"/>
        <end position="117"/>
    </location>
</feature>
<evidence type="ECO:0000256" key="1">
    <source>
        <dbReference type="SAM" id="MobiDB-lite"/>
    </source>
</evidence>
<organism evidence="2">
    <name type="scientific">Setaria italica</name>
    <name type="common">Foxtail millet</name>
    <name type="synonym">Panicum italicum</name>
    <dbReference type="NCBI Taxonomy" id="4555"/>
    <lineage>
        <taxon>Eukaryota</taxon>
        <taxon>Viridiplantae</taxon>
        <taxon>Streptophyta</taxon>
        <taxon>Embryophyta</taxon>
        <taxon>Tracheophyta</taxon>
        <taxon>Spermatophyta</taxon>
        <taxon>Magnoliopsida</taxon>
        <taxon>Liliopsida</taxon>
        <taxon>Poales</taxon>
        <taxon>Poaceae</taxon>
        <taxon>PACMAD clade</taxon>
        <taxon>Panicoideae</taxon>
        <taxon>Panicodae</taxon>
        <taxon>Paniceae</taxon>
        <taxon>Cenchrinae</taxon>
        <taxon>Setaria</taxon>
    </lineage>
</organism>
<sequence length="117" mass="13251">MRHTCRTAKMRKSLRARRRHDKQPNDGSSLLLPMERRDDLEESGRDLVENDHDLVGEGDDLEAAGENDLGTTRAPLDRTWIQQGADPVTSSPKHPLPSEREEVQGVVGEERERGKKE</sequence>
<gene>
    <name evidence="2" type="ORF">SETIT_7G149300v2</name>
</gene>
<feature type="compositionally biased region" description="Basic and acidic residues" evidence="1">
    <location>
        <begin position="96"/>
        <end position="117"/>
    </location>
</feature>
<evidence type="ECO:0000313" key="2">
    <source>
        <dbReference type="EMBL" id="RCV34305.1"/>
    </source>
</evidence>
<proteinExistence type="predicted"/>
<accession>A0A368RVZ6</accession>
<feature type="compositionally biased region" description="Acidic residues" evidence="1">
    <location>
        <begin position="56"/>
        <end position="65"/>
    </location>
</feature>